<protein>
    <submittedName>
        <fullName evidence="2">Uncharacterized protein</fullName>
    </submittedName>
</protein>
<keyword evidence="1" id="KW-0472">Membrane</keyword>
<evidence type="ECO:0000256" key="1">
    <source>
        <dbReference type="SAM" id="Phobius"/>
    </source>
</evidence>
<feature type="transmembrane region" description="Helical" evidence="1">
    <location>
        <begin position="155"/>
        <end position="176"/>
    </location>
</feature>
<proteinExistence type="predicted"/>
<dbReference type="RefSeq" id="WP_094366755.1">
    <property type="nucleotide sequence ID" value="NZ_NOJY02000019.1"/>
</dbReference>
<accession>A0A371J2C6</accession>
<evidence type="ECO:0000313" key="3">
    <source>
        <dbReference type="Proteomes" id="UP000215694"/>
    </source>
</evidence>
<reference evidence="2 3" key="1">
    <citation type="journal article" date="2017" name="Genome Announc.">
        <title>Draft Genome Sequence of Romboutsia weinsteinii sp. nov. Strain CCRI-19649(T) Isolated from Surface Water.</title>
        <authorList>
            <person name="Maheux A.F."/>
            <person name="Boudreau D.K."/>
            <person name="Berube E."/>
            <person name="Boissinot M."/>
            <person name="Cantin P."/>
            <person name="Raymond F."/>
            <person name="Corbeil J."/>
            <person name="Omar R.F."/>
            <person name="Bergeron M.G."/>
        </authorList>
    </citation>
    <scope>NUCLEOTIDE SEQUENCE [LARGE SCALE GENOMIC DNA]</scope>
    <source>
        <strain evidence="2 3">CCRI-19649</strain>
    </source>
</reference>
<dbReference type="OrthoDB" id="2943698at2"/>
<keyword evidence="1" id="KW-0812">Transmembrane</keyword>
<comment type="caution">
    <text evidence="2">The sequence shown here is derived from an EMBL/GenBank/DDBJ whole genome shotgun (WGS) entry which is preliminary data.</text>
</comment>
<sequence>MKNIILCELDRTIKSRKNKVLFAVSIIIFILLGLFIKMFNVGFYDPETTIALNSLNTAPFIIREIHLYLLFVFCPMIFIESFNHENTSGAYRMVLVRGYKKKDYIISKLISCAIITAIFTIIIYIVGTLFGYLVMDKVEVTKYFNINKEYNLIGALFYNLKFYILEYLIMLTVLGISSIIGLLSKNSAIAYILSIGVCVGSIYISDSFEFFLTSTKTIFDVLANMNSTFVITCIIIIVLSSLSSIYIFDKRDYLN</sequence>
<feature type="transmembrane region" description="Helical" evidence="1">
    <location>
        <begin position="20"/>
        <end position="39"/>
    </location>
</feature>
<organism evidence="2 3">
    <name type="scientific">Romboutsia weinsteinii</name>
    <dbReference type="NCBI Taxonomy" id="2020949"/>
    <lineage>
        <taxon>Bacteria</taxon>
        <taxon>Bacillati</taxon>
        <taxon>Bacillota</taxon>
        <taxon>Clostridia</taxon>
        <taxon>Peptostreptococcales</taxon>
        <taxon>Peptostreptococcaceae</taxon>
        <taxon>Romboutsia</taxon>
    </lineage>
</organism>
<keyword evidence="3" id="KW-1185">Reference proteome</keyword>
<evidence type="ECO:0000313" key="2">
    <source>
        <dbReference type="EMBL" id="RDY26833.1"/>
    </source>
</evidence>
<dbReference type="PANTHER" id="PTHR37305">
    <property type="entry name" value="INTEGRAL MEMBRANE PROTEIN-RELATED"/>
    <property type="match status" value="1"/>
</dbReference>
<feature type="transmembrane region" description="Helical" evidence="1">
    <location>
        <begin position="65"/>
        <end position="83"/>
    </location>
</feature>
<gene>
    <name evidence="2" type="ORF">CHL78_011575</name>
</gene>
<keyword evidence="1" id="KW-1133">Transmembrane helix</keyword>
<dbReference type="PANTHER" id="PTHR37305:SF1">
    <property type="entry name" value="MEMBRANE PROTEIN"/>
    <property type="match status" value="1"/>
</dbReference>
<dbReference type="AlphaFoldDB" id="A0A371J2C6"/>
<name>A0A371J2C6_9FIRM</name>
<feature type="transmembrane region" description="Helical" evidence="1">
    <location>
        <begin position="225"/>
        <end position="248"/>
    </location>
</feature>
<feature type="transmembrane region" description="Helical" evidence="1">
    <location>
        <begin position="104"/>
        <end position="135"/>
    </location>
</feature>
<dbReference type="EMBL" id="NOJY02000019">
    <property type="protein sequence ID" value="RDY26833.1"/>
    <property type="molecule type" value="Genomic_DNA"/>
</dbReference>
<dbReference type="Proteomes" id="UP000215694">
    <property type="component" value="Unassembled WGS sequence"/>
</dbReference>
<feature type="transmembrane region" description="Helical" evidence="1">
    <location>
        <begin position="188"/>
        <end position="205"/>
    </location>
</feature>